<evidence type="ECO:0000259" key="7">
    <source>
        <dbReference type="Pfam" id="PF07005"/>
    </source>
</evidence>
<evidence type="ECO:0000259" key="8">
    <source>
        <dbReference type="Pfam" id="PF17042"/>
    </source>
</evidence>
<dbReference type="RefSeq" id="WP_092036565.1">
    <property type="nucleotide sequence ID" value="NZ_FOOK01000006.1"/>
</dbReference>
<dbReference type="GO" id="GO:0016301">
    <property type="term" value="F:kinase activity"/>
    <property type="evidence" value="ECO:0007669"/>
    <property type="project" value="UniProtKB-KW"/>
</dbReference>
<dbReference type="Gene3D" id="3.40.980.20">
    <property type="entry name" value="Four-carbon acid sugar kinase, nucleotide binding domain"/>
    <property type="match status" value="1"/>
</dbReference>
<evidence type="ECO:0000256" key="1">
    <source>
        <dbReference type="ARBA" id="ARBA00005715"/>
    </source>
</evidence>
<dbReference type="Pfam" id="PF07005">
    <property type="entry name" value="SBD_N"/>
    <property type="match status" value="1"/>
</dbReference>
<organism evidence="9 10">
    <name type="scientific">Planifilum fulgidum</name>
    <dbReference type="NCBI Taxonomy" id="201973"/>
    <lineage>
        <taxon>Bacteria</taxon>
        <taxon>Bacillati</taxon>
        <taxon>Bacillota</taxon>
        <taxon>Bacilli</taxon>
        <taxon>Bacillales</taxon>
        <taxon>Thermoactinomycetaceae</taxon>
        <taxon>Planifilum</taxon>
    </lineage>
</organism>
<evidence type="ECO:0000256" key="2">
    <source>
        <dbReference type="ARBA" id="ARBA00022679"/>
    </source>
</evidence>
<evidence type="ECO:0000256" key="4">
    <source>
        <dbReference type="ARBA" id="ARBA00022777"/>
    </source>
</evidence>
<dbReference type="EMBL" id="FOOK01000006">
    <property type="protein sequence ID" value="SFF84304.1"/>
    <property type="molecule type" value="Genomic_DNA"/>
</dbReference>
<keyword evidence="5" id="KW-0067">ATP-binding</keyword>
<reference evidence="9 10" key="1">
    <citation type="submission" date="2016-10" db="EMBL/GenBank/DDBJ databases">
        <authorList>
            <person name="de Groot N.N."/>
        </authorList>
    </citation>
    <scope>NUCLEOTIDE SEQUENCE [LARGE SCALE GENOMIC DNA]</scope>
    <source>
        <strain evidence="9 10">DSM 44945</strain>
    </source>
</reference>
<dbReference type="InterPro" id="IPR037051">
    <property type="entry name" value="4-carb_acid_sugar_kinase_N_sf"/>
</dbReference>
<comment type="similarity">
    <text evidence="1">Belongs to the four-carbon acid sugar kinase family.</text>
</comment>
<dbReference type="Gene3D" id="3.40.50.10840">
    <property type="entry name" value="Putative sugar-binding, N-terminal domain"/>
    <property type="match status" value="1"/>
</dbReference>
<dbReference type="GO" id="GO:0005524">
    <property type="term" value="F:ATP binding"/>
    <property type="evidence" value="ECO:0007669"/>
    <property type="project" value="UniProtKB-KW"/>
</dbReference>
<evidence type="ECO:0000313" key="10">
    <source>
        <dbReference type="Proteomes" id="UP000198661"/>
    </source>
</evidence>
<accession>A0A1I2LYP4</accession>
<gene>
    <name evidence="9" type="ORF">SAMN04488025_106109</name>
</gene>
<dbReference type="SUPFAM" id="SSF142764">
    <property type="entry name" value="YgbK-like"/>
    <property type="match status" value="1"/>
</dbReference>
<protein>
    <submittedName>
        <fullName evidence="9">Uncharacterized conserved protein YgbK, DUF1537 family</fullName>
    </submittedName>
</protein>
<dbReference type="AlphaFoldDB" id="A0A1I2LYP4"/>
<sequence length="419" mass="45065">MTRLAVIADDITGANATGVLLRKKGWRVAALLDHRASLDRLSSWDGIVWNANSRLLPAGEAGKRVRGMARRLRDLPFGETLQLAKRIDSTLRGAIGAETEAMLQACPGDAVAAVVPAFPASGRITRGKTLFVHGVPVHQTEVGRDLFSPVRTSDVVELIRSQTSLPVEWVETGKAPHLAEALSKAVAQGAKIVVCDAASERDIEALAEAWAALEIPLLPVDPGPFTAAYATAKASMKKRLLLIAGTPAPTTREQLEVVQSAFSPGVIDVDLNRLVQEDDFRRTVDEIGARMDRLLRGHFLLLLRTDRIPYSGPNPAFALARAVRRWIASRPFDGLFLSGGEVAAAVLRELGAEAVELLEEILPLAVMARIIGGPFEGMNIATKGGAAGGREAIVACVRSLLKAPHPPRNNKQTAQEEWR</sequence>
<keyword evidence="2" id="KW-0808">Transferase</keyword>
<dbReference type="InterPro" id="IPR010737">
    <property type="entry name" value="4-carb_acid_sugar_kinase_N"/>
</dbReference>
<name>A0A1I2LYP4_9BACL</name>
<evidence type="ECO:0000256" key="5">
    <source>
        <dbReference type="ARBA" id="ARBA00022840"/>
    </source>
</evidence>
<dbReference type="OrthoDB" id="9778478at2"/>
<dbReference type="InterPro" id="IPR031475">
    <property type="entry name" value="NBD_C"/>
</dbReference>
<dbReference type="InterPro" id="IPR042213">
    <property type="entry name" value="NBD_C_sf"/>
</dbReference>
<proteinExistence type="inferred from homology"/>
<keyword evidence="10" id="KW-1185">Reference proteome</keyword>
<feature type="domain" description="Four-carbon acid sugar kinase nucleotide binding" evidence="8">
    <location>
        <begin position="241"/>
        <end position="392"/>
    </location>
</feature>
<feature type="domain" description="Four-carbon acid sugar kinase N-terminal" evidence="7">
    <location>
        <begin position="4"/>
        <end position="228"/>
    </location>
</feature>
<evidence type="ECO:0000256" key="3">
    <source>
        <dbReference type="ARBA" id="ARBA00022741"/>
    </source>
</evidence>
<dbReference type="STRING" id="201973.SAMN04488025_106109"/>
<evidence type="ECO:0000313" key="9">
    <source>
        <dbReference type="EMBL" id="SFF84304.1"/>
    </source>
</evidence>
<keyword evidence="3" id="KW-0547">Nucleotide-binding</keyword>
<keyword evidence="4" id="KW-0418">Kinase</keyword>
<keyword evidence="6" id="KW-0119">Carbohydrate metabolism</keyword>
<evidence type="ECO:0000256" key="6">
    <source>
        <dbReference type="ARBA" id="ARBA00023277"/>
    </source>
</evidence>
<dbReference type="Pfam" id="PF17042">
    <property type="entry name" value="NBD_C"/>
    <property type="match status" value="1"/>
</dbReference>
<dbReference type="Proteomes" id="UP000198661">
    <property type="component" value="Unassembled WGS sequence"/>
</dbReference>